<feature type="domain" description="Glycolipid transfer protein" evidence="4">
    <location>
        <begin position="186"/>
        <end position="324"/>
    </location>
</feature>
<evidence type="ECO:0000313" key="6">
    <source>
        <dbReference type="RefSeq" id="XP_022111962.1"/>
    </source>
</evidence>
<dbReference type="InterPro" id="IPR014830">
    <property type="entry name" value="Glycolipid_transfer_prot_dom"/>
</dbReference>
<dbReference type="AlphaFoldDB" id="A0A8B8A3L2"/>
<gene>
    <name evidence="6" type="primary">LOC110991101</name>
</gene>
<keyword evidence="5" id="KW-1185">Reference proteome</keyword>
<dbReference type="OrthoDB" id="1854502at2759"/>
<organism evidence="5 6">
    <name type="scientific">Acanthaster planci</name>
    <name type="common">Crown-of-thorns starfish</name>
    <dbReference type="NCBI Taxonomy" id="133434"/>
    <lineage>
        <taxon>Eukaryota</taxon>
        <taxon>Metazoa</taxon>
        <taxon>Echinodermata</taxon>
        <taxon>Eleutherozoa</taxon>
        <taxon>Asterozoa</taxon>
        <taxon>Asteroidea</taxon>
        <taxon>Valvatacea</taxon>
        <taxon>Valvatida</taxon>
        <taxon>Acanthasteridae</taxon>
        <taxon>Acanthaster</taxon>
    </lineage>
</organism>
<keyword evidence="3" id="KW-0472">Membrane</keyword>
<dbReference type="SUPFAM" id="SSF110004">
    <property type="entry name" value="Glycolipid transfer protein, GLTP"/>
    <property type="match status" value="1"/>
</dbReference>
<accession>A0A8B8A3L2</accession>
<dbReference type="PANTHER" id="PTHR10219:SF25">
    <property type="entry name" value="PLECKSTRIN HOMOLOGY DOMAIN-CONTAINING FAMILY A MEMBER 8"/>
    <property type="match status" value="1"/>
</dbReference>
<dbReference type="GO" id="GO:0016020">
    <property type="term" value="C:membrane"/>
    <property type="evidence" value="ECO:0007669"/>
    <property type="project" value="TreeGrafter"/>
</dbReference>
<dbReference type="GO" id="GO:1902388">
    <property type="term" value="F:ceramide 1-phosphate transfer activity"/>
    <property type="evidence" value="ECO:0007669"/>
    <property type="project" value="TreeGrafter"/>
</dbReference>
<keyword evidence="3" id="KW-1133">Transmembrane helix</keyword>
<dbReference type="FunFam" id="1.10.3520.10:FF:000001">
    <property type="entry name" value="Pleckstrin domain-containing family A member 8"/>
    <property type="match status" value="1"/>
</dbReference>
<proteinExistence type="predicted"/>
<dbReference type="GO" id="GO:1902387">
    <property type="term" value="F:ceramide 1-phosphate binding"/>
    <property type="evidence" value="ECO:0007669"/>
    <property type="project" value="TreeGrafter"/>
</dbReference>
<dbReference type="PANTHER" id="PTHR10219">
    <property type="entry name" value="GLYCOLIPID TRANSFER PROTEIN-RELATED"/>
    <property type="match status" value="1"/>
</dbReference>
<dbReference type="GO" id="GO:0005829">
    <property type="term" value="C:cytosol"/>
    <property type="evidence" value="ECO:0007669"/>
    <property type="project" value="TreeGrafter"/>
</dbReference>
<keyword evidence="1" id="KW-0813">Transport</keyword>
<name>A0A8B8A3L2_ACAPL</name>
<protein>
    <submittedName>
        <fullName evidence="6">Pleckstrin homology domain-containing family A member 8-like isoform X1</fullName>
    </submittedName>
</protein>
<evidence type="ECO:0000256" key="1">
    <source>
        <dbReference type="ARBA" id="ARBA00022448"/>
    </source>
</evidence>
<feature type="transmembrane region" description="Helical" evidence="3">
    <location>
        <begin position="40"/>
        <end position="58"/>
    </location>
</feature>
<evidence type="ECO:0000313" key="5">
    <source>
        <dbReference type="Proteomes" id="UP000694845"/>
    </source>
</evidence>
<dbReference type="Gene3D" id="1.10.3520.10">
    <property type="entry name" value="Glycolipid transfer protein"/>
    <property type="match status" value="1"/>
</dbReference>
<dbReference type="RefSeq" id="XP_022111962.1">
    <property type="nucleotide sequence ID" value="XM_022256270.1"/>
</dbReference>
<evidence type="ECO:0000256" key="2">
    <source>
        <dbReference type="SAM" id="MobiDB-lite"/>
    </source>
</evidence>
<dbReference type="GeneID" id="110991101"/>
<reference evidence="6" key="1">
    <citation type="submission" date="2025-08" db="UniProtKB">
        <authorList>
            <consortium name="RefSeq"/>
        </authorList>
    </citation>
    <scope>IDENTIFICATION</scope>
</reference>
<dbReference type="Proteomes" id="UP000694845">
    <property type="component" value="Unplaced"/>
</dbReference>
<feature type="region of interest" description="Disordered" evidence="2">
    <location>
        <begin position="123"/>
        <end position="164"/>
    </location>
</feature>
<dbReference type="Pfam" id="PF08718">
    <property type="entry name" value="GLTP"/>
    <property type="match status" value="1"/>
</dbReference>
<dbReference type="KEGG" id="aplc:110991101"/>
<dbReference type="InterPro" id="IPR036497">
    <property type="entry name" value="GLTP_sf"/>
</dbReference>
<sequence>MSMQMDAFSNLETKYPSTTTREDNNNHMHTIQGTNRFGRALKGVSALLLLVFIFAYTTRTFSRMSTVQNNEEVQSFKYRMGSLRQTEIHVKADRLTVEQDHEGKLQNNSSASSHSVMHTDIVGNDKEDGIQGTGPENANIRPISVDKSNDNNSSSRGSEKDREVHTLFSTLHPSYDEIELGENSGIPTTQFLEVSRALRPLLDAIGSSVSLVEGDMKGNADKLQRVYNENPSQCQTIQDMLTFDIRMGRAKDNERSVISLMWFKRAYEFIARFMNYVVDGTEPTKAAHTAYEEVLSRYHNFFISYSFRLAMNLLPSREQLFKKFVVDNADLNRPGWEARVTADMKQYFAGMERILAILREFYTEHNLEN</sequence>
<evidence type="ECO:0000256" key="3">
    <source>
        <dbReference type="SAM" id="Phobius"/>
    </source>
</evidence>
<evidence type="ECO:0000259" key="4">
    <source>
        <dbReference type="Pfam" id="PF08718"/>
    </source>
</evidence>
<keyword evidence="3" id="KW-0812">Transmembrane</keyword>